<evidence type="ECO:0000313" key="4">
    <source>
        <dbReference type="Proteomes" id="UP000887458"/>
    </source>
</evidence>
<keyword evidence="1" id="KW-1133">Transmembrane helix</keyword>
<dbReference type="InterPro" id="IPR006621">
    <property type="entry name" value="Nose-resist-to-fluoxetine_N"/>
</dbReference>
<reference evidence="3 4" key="2">
    <citation type="journal article" date="2022" name="Mol. Biol. Evol.">
        <title>Comparative Genomics Reveals Insights into the Divergent Evolution of Astigmatic Mites and Household Pest Adaptations.</title>
        <authorList>
            <person name="Xiong Q."/>
            <person name="Wan A.T."/>
            <person name="Liu X."/>
            <person name="Fung C.S."/>
            <person name="Xiao X."/>
            <person name="Malainual N."/>
            <person name="Hou J."/>
            <person name="Wang L."/>
            <person name="Wang M."/>
            <person name="Yang K.Y."/>
            <person name="Cui Y."/>
            <person name="Leung E.L."/>
            <person name="Nong W."/>
            <person name="Shin S.K."/>
            <person name="Au S.W."/>
            <person name="Jeong K.Y."/>
            <person name="Chew F.T."/>
            <person name="Hui J.H."/>
            <person name="Leung T.F."/>
            <person name="Tungtrongchitr A."/>
            <person name="Zhong N."/>
            <person name="Liu Z."/>
            <person name="Tsui S.K."/>
        </authorList>
    </citation>
    <scope>NUCLEOTIDE SEQUENCE [LARGE SCALE GENOMIC DNA]</scope>
    <source>
        <strain evidence="3">Derp</strain>
    </source>
</reference>
<feature type="transmembrane region" description="Helical" evidence="1">
    <location>
        <begin position="220"/>
        <end position="241"/>
    </location>
</feature>
<feature type="transmembrane region" description="Helical" evidence="1">
    <location>
        <begin position="384"/>
        <end position="403"/>
    </location>
</feature>
<comment type="caution">
    <text evidence="3">The sequence shown here is derived from an EMBL/GenBank/DDBJ whole genome shotgun (WGS) entry which is preliminary data.</text>
</comment>
<dbReference type="Pfam" id="PF20146">
    <property type="entry name" value="NRF"/>
    <property type="match status" value="1"/>
</dbReference>
<dbReference type="Proteomes" id="UP000887458">
    <property type="component" value="Unassembled WGS sequence"/>
</dbReference>
<feature type="transmembrane region" description="Helical" evidence="1">
    <location>
        <begin position="339"/>
        <end position="363"/>
    </location>
</feature>
<evidence type="ECO:0000313" key="3">
    <source>
        <dbReference type="EMBL" id="KAH9421265.1"/>
    </source>
</evidence>
<dbReference type="EMBL" id="NJHN03000044">
    <property type="protein sequence ID" value="KAH9421265.1"/>
    <property type="molecule type" value="Genomic_DNA"/>
</dbReference>
<protein>
    <recommendedName>
        <fullName evidence="2">Nose resistant-to-fluoxetine protein N-terminal domain-containing protein</fullName>
    </recommendedName>
</protein>
<keyword evidence="1" id="KW-0812">Transmembrane</keyword>
<feature type="domain" description="Nose resistant-to-fluoxetine protein N-terminal" evidence="2">
    <location>
        <begin position="58"/>
        <end position="205"/>
    </location>
</feature>
<feature type="transmembrane region" description="Helical" evidence="1">
    <location>
        <begin position="631"/>
        <end position="650"/>
    </location>
</feature>
<dbReference type="PANTHER" id="PTHR11161">
    <property type="entry name" value="O-ACYLTRANSFERASE"/>
    <property type="match status" value="1"/>
</dbReference>
<feature type="transmembrane region" description="Helical" evidence="1">
    <location>
        <begin position="556"/>
        <end position="576"/>
    </location>
</feature>
<dbReference type="InterPro" id="IPR002656">
    <property type="entry name" value="Acyl_transf_3_dom"/>
</dbReference>
<feature type="transmembrane region" description="Helical" evidence="1">
    <location>
        <begin position="300"/>
        <end position="319"/>
    </location>
</feature>
<keyword evidence="4" id="KW-1185">Reference proteome</keyword>
<feature type="non-terminal residue" evidence="3">
    <location>
        <position position="1"/>
    </location>
</feature>
<dbReference type="PANTHER" id="PTHR11161:SF0">
    <property type="entry name" value="O-ACYLTRANSFERASE LIKE PROTEIN"/>
    <property type="match status" value="1"/>
</dbReference>
<proteinExistence type="predicted"/>
<feature type="transmembrane region" description="Helical" evidence="1">
    <location>
        <begin position="478"/>
        <end position="499"/>
    </location>
</feature>
<feature type="transmembrane region" description="Helical" evidence="1">
    <location>
        <begin position="526"/>
        <end position="544"/>
    </location>
</feature>
<dbReference type="Pfam" id="PF01757">
    <property type="entry name" value="Acyl_transf_3"/>
    <property type="match status" value="1"/>
</dbReference>
<reference evidence="3 4" key="1">
    <citation type="journal article" date="2018" name="J. Allergy Clin. Immunol.">
        <title>High-quality assembly of Dermatophagoides pteronyssinus genome and transcriptome reveals a wide range of novel allergens.</title>
        <authorList>
            <person name="Liu X.Y."/>
            <person name="Yang K.Y."/>
            <person name="Wang M.Q."/>
            <person name="Kwok J.S."/>
            <person name="Zeng X."/>
            <person name="Yang Z."/>
            <person name="Xiao X.J."/>
            <person name="Lau C.P."/>
            <person name="Li Y."/>
            <person name="Huang Z.M."/>
            <person name="Ba J.G."/>
            <person name="Yim A.K."/>
            <person name="Ouyang C.Y."/>
            <person name="Ngai S.M."/>
            <person name="Chan T.F."/>
            <person name="Leung E.L."/>
            <person name="Liu L."/>
            <person name="Liu Z.G."/>
            <person name="Tsui S.K."/>
        </authorList>
    </citation>
    <scope>NUCLEOTIDE SEQUENCE [LARGE SCALE GENOMIC DNA]</scope>
    <source>
        <strain evidence="3">Derp</strain>
    </source>
</reference>
<keyword evidence="1" id="KW-0472">Membrane</keyword>
<dbReference type="SMART" id="SM00703">
    <property type="entry name" value="NRF"/>
    <property type="match status" value="1"/>
</dbReference>
<name>A0ABQ8JF68_DERPT</name>
<sequence>LAKSHNNNNDDDNKTNNYTERFMKNFDIIYLFGQQFTTKFLKPLYDETITDEHDLNLTKECYHSLEMMFTHPELEWASLMWDASGRIIRPGFISGTITDYGDYDQCLNIDYSNVDESNNRIQARYCLMTIRLPIPPANKRLNFNKTRYENRWPSKWWNDPRYRFYYRIVSALCLPSDCQRNEIEQVARKVFKNFEFNIEVEACQTRNEQESMSFDFAQRFSIFILAICTTTVIIGTIIDCYNRRCIYSNENSTEIMEFWKGFSLLHNTEKLFTITAYENDKDKTNETAPTELTVIHGLRFLLIMWVITCHTTNFAPLGLYDQPMIAARFADRIQIVRDFWTQFVISGSLSVSGFFIISGLISLHTAMKNRQTFLKTVPYWKYILLRWLRFSPPLLGMFCYQFLWPLLGTGPMMHWDYLRYGHQPCYQRWWANFLFISNWFKLTDQCASHTWFLSADFQINLIAYFFIWLYAYEYKSGLIANIVALVMAIVCPTLIHWYYGVPLVHVMEPDVNKLNIAFSMIDFYTFNHYSAYFTGLLIAGLLQNRRFSIEKNIRQILWWLAIILALIIPFSTYPFIQMEHIPESSFIAILYTGIKRFLWIFAIGWIVYASCSETDKNVLSRFLSAKIFQPFSRLTFSIYLTQSLVVWYYSYQSRELHTISHYNSIFRIGGHTLFSLIFGYILYVLFEAPSVNICKIAFKRNVRQTIKSSSITSDDPNNNNTMNR</sequence>
<organism evidence="3 4">
    <name type="scientific">Dermatophagoides pteronyssinus</name>
    <name type="common">European house dust mite</name>
    <dbReference type="NCBI Taxonomy" id="6956"/>
    <lineage>
        <taxon>Eukaryota</taxon>
        <taxon>Metazoa</taxon>
        <taxon>Ecdysozoa</taxon>
        <taxon>Arthropoda</taxon>
        <taxon>Chelicerata</taxon>
        <taxon>Arachnida</taxon>
        <taxon>Acari</taxon>
        <taxon>Acariformes</taxon>
        <taxon>Sarcoptiformes</taxon>
        <taxon>Astigmata</taxon>
        <taxon>Psoroptidia</taxon>
        <taxon>Analgoidea</taxon>
        <taxon>Pyroglyphidae</taxon>
        <taxon>Dermatophagoidinae</taxon>
        <taxon>Dermatophagoides</taxon>
    </lineage>
</organism>
<gene>
    <name evidence="3" type="ORF">DERP_012838</name>
</gene>
<evidence type="ECO:0000256" key="1">
    <source>
        <dbReference type="SAM" id="Phobius"/>
    </source>
</evidence>
<feature type="transmembrane region" description="Helical" evidence="1">
    <location>
        <begin position="451"/>
        <end position="471"/>
    </location>
</feature>
<feature type="transmembrane region" description="Helical" evidence="1">
    <location>
        <begin position="665"/>
        <end position="686"/>
    </location>
</feature>
<accession>A0ABQ8JF68</accession>
<dbReference type="InterPro" id="IPR052728">
    <property type="entry name" value="O2_lipid_transport_reg"/>
</dbReference>
<evidence type="ECO:0000259" key="2">
    <source>
        <dbReference type="SMART" id="SM00703"/>
    </source>
</evidence>
<feature type="transmembrane region" description="Helical" evidence="1">
    <location>
        <begin position="588"/>
        <end position="610"/>
    </location>
</feature>